<dbReference type="STRING" id="1802694.A2918_04155"/>
<dbReference type="Pfam" id="PF01636">
    <property type="entry name" value="APH"/>
    <property type="match status" value="1"/>
</dbReference>
<dbReference type="InterPro" id="IPR002575">
    <property type="entry name" value="Aminoglycoside_PTrfase"/>
</dbReference>
<dbReference type="InterPro" id="IPR051678">
    <property type="entry name" value="AGP_Transferase"/>
</dbReference>
<dbReference type="Gene3D" id="3.90.1200.10">
    <property type="match status" value="1"/>
</dbReference>
<dbReference type="AlphaFoldDB" id="A0A1F8GEP6"/>
<accession>A0A1F8GEP6</accession>
<protein>
    <recommendedName>
        <fullName evidence="1">Aminoglycoside phosphotransferase domain-containing protein</fullName>
    </recommendedName>
</protein>
<evidence type="ECO:0000313" key="3">
    <source>
        <dbReference type="Proteomes" id="UP000178227"/>
    </source>
</evidence>
<dbReference type="EMBL" id="MGKI01000004">
    <property type="protein sequence ID" value="OGN23198.1"/>
    <property type="molecule type" value="Genomic_DNA"/>
</dbReference>
<organism evidence="2 3">
    <name type="scientific">Candidatus Yanofskybacteria bacterium RIFCSPLOWO2_01_FULL_42_49</name>
    <dbReference type="NCBI Taxonomy" id="1802694"/>
    <lineage>
        <taxon>Bacteria</taxon>
        <taxon>Candidatus Yanofskyibacteriota</taxon>
    </lineage>
</organism>
<dbReference type="SUPFAM" id="SSF56112">
    <property type="entry name" value="Protein kinase-like (PK-like)"/>
    <property type="match status" value="1"/>
</dbReference>
<sequence length="321" mass="36752">MKKENMEPSTDLFRTENERNIVLTRQEQEKILQSNPSFQSISGAVYFDNYDLPCPIRVKVKTKDEQIVTVVLRKNRHGDVRKEIQIFNALKEYGLPVPQVLSGPFETEDDEYAAVYSLLPGENLQKLSMRSDEDLVLAKELLVQAVIKLMDATDFIKKHEISKILPSVTLADELESLNSKDNPWFEDKVYQEALQKLQKVIPDIKTPLVLSNGDYQPGNFLTEDGQITGFLDFESPSFQDPMMGFVKYPIYDLHPLGRTDVVDTFLNKKGFSEKDFNYRLALGCLKILKKEIPVTGGDEEVQKYRHRVVSLLDKSLKIIDS</sequence>
<reference evidence="2 3" key="1">
    <citation type="journal article" date="2016" name="Nat. Commun.">
        <title>Thousands of microbial genomes shed light on interconnected biogeochemical processes in an aquifer system.</title>
        <authorList>
            <person name="Anantharaman K."/>
            <person name="Brown C.T."/>
            <person name="Hug L.A."/>
            <person name="Sharon I."/>
            <person name="Castelle C.J."/>
            <person name="Probst A.J."/>
            <person name="Thomas B.C."/>
            <person name="Singh A."/>
            <person name="Wilkins M.J."/>
            <person name="Karaoz U."/>
            <person name="Brodie E.L."/>
            <person name="Williams K.H."/>
            <person name="Hubbard S.S."/>
            <person name="Banfield J.F."/>
        </authorList>
    </citation>
    <scope>NUCLEOTIDE SEQUENCE [LARGE SCALE GENOMIC DNA]</scope>
</reference>
<dbReference type="PANTHER" id="PTHR21310">
    <property type="entry name" value="AMINOGLYCOSIDE PHOSPHOTRANSFERASE-RELATED-RELATED"/>
    <property type="match status" value="1"/>
</dbReference>
<gene>
    <name evidence="2" type="ORF">A2918_04155</name>
</gene>
<dbReference type="Proteomes" id="UP000178227">
    <property type="component" value="Unassembled WGS sequence"/>
</dbReference>
<name>A0A1F8GEP6_9BACT</name>
<evidence type="ECO:0000313" key="2">
    <source>
        <dbReference type="EMBL" id="OGN23198.1"/>
    </source>
</evidence>
<proteinExistence type="predicted"/>
<comment type="caution">
    <text evidence="2">The sequence shown here is derived from an EMBL/GenBank/DDBJ whole genome shotgun (WGS) entry which is preliminary data.</text>
</comment>
<dbReference type="Gene3D" id="3.30.200.150">
    <property type="match status" value="1"/>
</dbReference>
<dbReference type="InterPro" id="IPR011009">
    <property type="entry name" value="Kinase-like_dom_sf"/>
</dbReference>
<feature type="domain" description="Aminoglycoside phosphotransferase" evidence="1">
    <location>
        <begin position="58"/>
        <end position="243"/>
    </location>
</feature>
<evidence type="ECO:0000259" key="1">
    <source>
        <dbReference type="Pfam" id="PF01636"/>
    </source>
</evidence>